<dbReference type="Proteomes" id="UP000547444">
    <property type="component" value="Unassembled WGS sequence"/>
</dbReference>
<organism evidence="1 2">
    <name type="scientific">Mycolicibacterium fluoranthenivorans</name>
    <dbReference type="NCBI Taxonomy" id="258505"/>
    <lineage>
        <taxon>Bacteria</taxon>
        <taxon>Bacillati</taxon>
        <taxon>Actinomycetota</taxon>
        <taxon>Actinomycetes</taxon>
        <taxon>Mycobacteriales</taxon>
        <taxon>Mycobacteriaceae</taxon>
        <taxon>Mycolicibacterium</taxon>
    </lineage>
</organism>
<gene>
    <name evidence="1" type="ORF">FHU31_000660</name>
</gene>
<name>A0A7X5ZAN1_9MYCO</name>
<dbReference type="EMBL" id="JAANOW010000001">
    <property type="protein sequence ID" value="NIH93704.1"/>
    <property type="molecule type" value="Genomic_DNA"/>
</dbReference>
<sequence length="124" mass="11027">MFHDLTSTMKTLAAAGVVAIGVGVPLALSAGVAYADPGFPGPGILPWPGGGLGGPASGLGVLPGIGVGGAGGPASGLGVLPGVGLGARGVGLLPGVGLGGAGGPASGLGILPGWGIGLPGPGVI</sequence>
<protein>
    <submittedName>
        <fullName evidence="1">Uncharacterized protein</fullName>
    </submittedName>
</protein>
<proteinExistence type="predicted"/>
<evidence type="ECO:0000313" key="2">
    <source>
        <dbReference type="Proteomes" id="UP000547444"/>
    </source>
</evidence>
<keyword evidence="2" id="KW-1185">Reference proteome</keyword>
<accession>A0A7X5ZAN1</accession>
<evidence type="ECO:0000313" key="1">
    <source>
        <dbReference type="EMBL" id="NIH93704.1"/>
    </source>
</evidence>
<reference evidence="1 2" key="1">
    <citation type="submission" date="2020-03" db="EMBL/GenBank/DDBJ databases">
        <title>Sequencing the genomes of 1000 actinobacteria strains.</title>
        <authorList>
            <person name="Klenk H.-P."/>
        </authorList>
    </citation>
    <scope>NUCLEOTIDE SEQUENCE [LARGE SCALE GENOMIC DNA]</scope>
    <source>
        <strain evidence="1 2">DSM 44556</strain>
    </source>
</reference>
<comment type="caution">
    <text evidence="1">The sequence shown here is derived from an EMBL/GenBank/DDBJ whole genome shotgun (WGS) entry which is preliminary data.</text>
</comment>
<dbReference type="AlphaFoldDB" id="A0A7X5ZAN1"/>
<dbReference type="RefSeq" id="WP_234901129.1">
    <property type="nucleotide sequence ID" value="NZ_JAANOW010000001.1"/>
</dbReference>